<evidence type="ECO:0000313" key="3">
    <source>
        <dbReference type="EMBL" id="MDC0717200.1"/>
    </source>
</evidence>
<organism evidence="3 4">
    <name type="scientific">Nannocystis bainbridge</name>
    <dbReference type="NCBI Taxonomy" id="2995303"/>
    <lineage>
        <taxon>Bacteria</taxon>
        <taxon>Pseudomonadati</taxon>
        <taxon>Myxococcota</taxon>
        <taxon>Polyangia</taxon>
        <taxon>Nannocystales</taxon>
        <taxon>Nannocystaceae</taxon>
        <taxon>Nannocystis</taxon>
    </lineage>
</organism>
<dbReference type="Gene3D" id="1.25.40.10">
    <property type="entry name" value="Tetratricopeptide repeat domain"/>
    <property type="match status" value="1"/>
</dbReference>
<accession>A0ABT5DVM5</accession>
<sequence length="256" mass="26960">MASHDDDSRDLLLGYRERHAPSPQAAADNWQQLLRRIDAGEPAPVLGAGEAPMPAPASAARTWAFGLLAAAAAALLVARFVWPERFSARGRDLGAAAPYQHEPDARPQSLAVPAPAPTASTPRAVPEDSPSLAPPTAASVQRPVPSTMPEKPAAEIDLARELAAVRAAAQAVRDGDGAAALGHADAYLAAHPRGSLVPEARLRRLEALCLLGREDEARREVDAFLADYPQSPLRERATAACKSSHGSDDRRPSPGQ</sequence>
<feature type="transmembrane region" description="Helical" evidence="2">
    <location>
        <begin position="63"/>
        <end position="82"/>
    </location>
</feature>
<feature type="compositionally biased region" description="Low complexity" evidence="1">
    <location>
        <begin position="111"/>
        <end position="124"/>
    </location>
</feature>
<protein>
    <recommendedName>
        <fullName evidence="5">Tetratricopeptide repeat protein</fullName>
    </recommendedName>
</protein>
<evidence type="ECO:0000256" key="2">
    <source>
        <dbReference type="SAM" id="Phobius"/>
    </source>
</evidence>
<dbReference type="RefSeq" id="WP_272085685.1">
    <property type="nucleotide sequence ID" value="NZ_JAQNDL010000001.1"/>
</dbReference>
<gene>
    <name evidence="3" type="ORF">POL25_09880</name>
</gene>
<dbReference type="InterPro" id="IPR011990">
    <property type="entry name" value="TPR-like_helical_dom_sf"/>
</dbReference>
<feature type="compositionally biased region" description="Basic and acidic residues" evidence="1">
    <location>
        <begin position="245"/>
        <end position="256"/>
    </location>
</feature>
<keyword evidence="2" id="KW-0472">Membrane</keyword>
<comment type="caution">
    <text evidence="3">The sequence shown here is derived from an EMBL/GenBank/DDBJ whole genome shotgun (WGS) entry which is preliminary data.</text>
</comment>
<keyword evidence="2" id="KW-0812">Transmembrane</keyword>
<name>A0ABT5DVM5_9BACT</name>
<evidence type="ECO:0000256" key="1">
    <source>
        <dbReference type="SAM" id="MobiDB-lite"/>
    </source>
</evidence>
<reference evidence="3 4" key="1">
    <citation type="submission" date="2022-11" db="EMBL/GenBank/DDBJ databases">
        <title>Minimal conservation of predation-associated metabolite biosynthetic gene clusters underscores biosynthetic potential of Myxococcota including descriptions for ten novel species: Archangium lansinium sp. nov., Myxococcus landrumus sp. nov., Nannocystis bai.</title>
        <authorList>
            <person name="Ahearne A."/>
            <person name="Stevens C."/>
            <person name="Dowd S."/>
        </authorList>
    </citation>
    <scope>NUCLEOTIDE SEQUENCE [LARGE SCALE GENOMIC DNA]</scope>
    <source>
        <strain evidence="3 4">BB15-2</strain>
    </source>
</reference>
<proteinExistence type="predicted"/>
<evidence type="ECO:0008006" key="5">
    <source>
        <dbReference type="Google" id="ProtNLM"/>
    </source>
</evidence>
<feature type="region of interest" description="Disordered" evidence="1">
    <location>
        <begin position="234"/>
        <end position="256"/>
    </location>
</feature>
<dbReference type="EMBL" id="JAQNDL010000001">
    <property type="protein sequence ID" value="MDC0717200.1"/>
    <property type="molecule type" value="Genomic_DNA"/>
</dbReference>
<feature type="region of interest" description="Disordered" evidence="1">
    <location>
        <begin position="98"/>
        <end position="149"/>
    </location>
</feature>
<dbReference type="Proteomes" id="UP001221686">
    <property type="component" value="Unassembled WGS sequence"/>
</dbReference>
<evidence type="ECO:0000313" key="4">
    <source>
        <dbReference type="Proteomes" id="UP001221686"/>
    </source>
</evidence>
<keyword evidence="2" id="KW-1133">Transmembrane helix</keyword>
<keyword evidence="4" id="KW-1185">Reference proteome</keyword>